<protein>
    <submittedName>
        <fullName evidence="1">Uncharacterized protein</fullName>
    </submittedName>
</protein>
<gene>
    <name evidence="1" type="ORF">Patl1_29953</name>
</gene>
<organism evidence="1 2">
    <name type="scientific">Pistacia atlantica</name>
    <dbReference type="NCBI Taxonomy" id="434234"/>
    <lineage>
        <taxon>Eukaryota</taxon>
        <taxon>Viridiplantae</taxon>
        <taxon>Streptophyta</taxon>
        <taxon>Embryophyta</taxon>
        <taxon>Tracheophyta</taxon>
        <taxon>Spermatophyta</taxon>
        <taxon>Magnoliopsida</taxon>
        <taxon>eudicotyledons</taxon>
        <taxon>Gunneridae</taxon>
        <taxon>Pentapetalae</taxon>
        <taxon>rosids</taxon>
        <taxon>malvids</taxon>
        <taxon>Sapindales</taxon>
        <taxon>Anacardiaceae</taxon>
        <taxon>Pistacia</taxon>
    </lineage>
</organism>
<accession>A0ACC1ACA3</accession>
<sequence>MQVEEGVMVFVTWKRVAVSVIIFEEERWKGWRSLVLIFEEEGGSRS</sequence>
<evidence type="ECO:0000313" key="2">
    <source>
        <dbReference type="Proteomes" id="UP001164250"/>
    </source>
</evidence>
<proteinExistence type="predicted"/>
<name>A0ACC1ACA3_9ROSI</name>
<dbReference type="EMBL" id="CM047907">
    <property type="protein sequence ID" value="KAJ0084595.1"/>
    <property type="molecule type" value="Genomic_DNA"/>
</dbReference>
<reference evidence="2" key="1">
    <citation type="journal article" date="2023" name="G3 (Bethesda)">
        <title>Genome assembly and association tests identify interacting loci associated with vigor, precocity, and sex in interspecific pistachio rootstocks.</title>
        <authorList>
            <person name="Palmer W."/>
            <person name="Jacygrad E."/>
            <person name="Sagayaradj S."/>
            <person name="Cavanaugh K."/>
            <person name="Han R."/>
            <person name="Bertier L."/>
            <person name="Beede B."/>
            <person name="Kafkas S."/>
            <person name="Golino D."/>
            <person name="Preece J."/>
            <person name="Michelmore R."/>
        </authorList>
    </citation>
    <scope>NUCLEOTIDE SEQUENCE [LARGE SCALE GENOMIC DNA]</scope>
</reference>
<evidence type="ECO:0000313" key="1">
    <source>
        <dbReference type="EMBL" id="KAJ0084595.1"/>
    </source>
</evidence>
<keyword evidence="2" id="KW-1185">Reference proteome</keyword>
<comment type="caution">
    <text evidence="1">The sequence shown here is derived from an EMBL/GenBank/DDBJ whole genome shotgun (WGS) entry which is preliminary data.</text>
</comment>
<dbReference type="Proteomes" id="UP001164250">
    <property type="component" value="Chromosome 11"/>
</dbReference>